<evidence type="ECO:0008006" key="9">
    <source>
        <dbReference type="Google" id="ProtNLM"/>
    </source>
</evidence>
<dbReference type="EnsemblMetazoa" id="XM_014386535.1">
    <property type="protein sequence ID" value="XP_014242021.1"/>
    <property type="gene ID" value="LOC106662443"/>
</dbReference>
<keyword evidence="5" id="KW-0496">Mitochondrion</keyword>
<accession>A0A8I6RBC9</accession>
<evidence type="ECO:0000256" key="1">
    <source>
        <dbReference type="ARBA" id="ARBA00004443"/>
    </source>
</evidence>
<dbReference type="GO" id="GO:0005743">
    <property type="term" value="C:mitochondrial inner membrane"/>
    <property type="evidence" value="ECO:0007669"/>
    <property type="project" value="UniProtKB-SubCell"/>
</dbReference>
<dbReference type="PANTHER" id="PTHR31107:SF2">
    <property type="entry name" value="CYTOCHROME C OXIDASE ASSEMBLY FACTOR 8"/>
    <property type="match status" value="1"/>
</dbReference>
<evidence type="ECO:0000313" key="8">
    <source>
        <dbReference type="Proteomes" id="UP000494040"/>
    </source>
</evidence>
<evidence type="ECO:0000256" key="5">
    <source>
        <dbReference type="ARBA" id="ARBA00023128"/>
    </source>
</evidence>
<evidence type="ECO:0000256" key="2">
    <source>
        <dbReference type="ARBA" id="ARBA00005453"/>
    </source>
</evidence>
<dbReference type="InterPro" id="IPR018796">
    <property type="entry name" value="COA8"/>
</dbReference>
<dbReference type="PANTHER" id="PTHR31107">
    <property type="entry name" value="APOPTOGENIC PROTEIN 1, MITOCHONDRIAL"/>
    <property type="match status" value="1"/>
</dbReference>
<dbReference type="Proteomes" id="UP000494040">
    <property type="component" value="Unassembled WGS sequence"/>
</dbReference>
<dbReference type="OMA" id="AWNQEFW"/>
<dbReference type="GO" id="GO:0097193">
    <property type="term" value="P:intrinsic apoptotic signaling pathway"/>
    <property type="evidence" value="ECO:0007669"/>
    <property type="project" value="InterPro"/>
</dbReference>
<dbReference type="GeneID" id="106662443"/>
<evidence type="ECO:0000313" key="7">
    <source>
        <dbReference type="EnsemblMetazoa" id="XP_014242021.1"/>
    </source>
</evidence>
<dbReference type="CTD" id="84334"/>
<organism evidence="7 8">
    <name type="scientific">Cimex lectularius</name>
    <name type="common">Bed bug</name>
    <name type="synonym">Acanthia lectularia</name>
    <dbReference type="NCBI Taxonomy" id="79782"/>
    <lineage>
        <taxon>Eukaryota</taxon>
        <taxon>Metazoa</taxon>
        <taxon>Ecdysozoa</taxon>
        <taxon>Arthropoda</taxon>
        <taxon>Hexapoda</taxon>
        <taxon>Insecta</taxon>
        <taxon>Pterygota</taxon>
        <taxon>Neoptera</taxon>
        <taxon>Paraneoptera</taxon>
        <taxon>Hemiptera</taxon>
        <taxon>Heteroptera</taxon>
        <taxon>Panheteroptera</taxon>
        <taxon>Cimicomorpha</taxon>
        <taxon>Cimicidae</taxon>
        <taxon>Cimex</taxon>
    </lineage>
</organism>
<comment type="similarity">
    <text evidence="2">Belongs to the COA8 family.</text>
</comment>
<evidence type="ECO:0000256" key="3">
    <source>
        <dbReference type="ARBA" id="ARBA00022792"/>
    </source>
</evidence>
<keyword evidence="8" id="KW-1185">Reference proteome</keyword>
<sequence length="160" mass="19151">MAVCKRLLVKRLPTKALAVRRVSSTQREKEGLMMMNQDLVGPPNPISNIRPITFHVPKNETTVEKELRLRRQKVQAWHEDFWTKHNTAFIKERKAFEESHSLKGASLGADEMSIFYKQFLDKYWHKHLAYNYEWYKHNFALLRLSFKVEVERFVSKLFNR</sequence>
<reference evidence="7" key="1">
    <citation type="submission" date="2022-01" db="UniProtKB">
        <authorList>
            <consortium name="EnsemblMetazoa"/>
        </authorList>
    </citation>
    <scope>IDENTIFICATION</scope>
</reference>
<keyword evidence="6" id="KW-0472">Membrane</keyword>
<keyword evidence="4" id="KW-0809">Transit peptide</keyword>
<dbReference type="OrthoDB" id="6246201at2759"/>
<dbReference type="RefSeq" id="XP_014242021.1">
    <property type="nucleotide sequence ID" value="XM_014386535.1"/>
</dbReference>
<evidence type="ECO:0000256" key="4">
    <source>
        <dbReference type="ARBA" id="ARBA00022946"/>
    </source>
</evidence>
<dbReference type="Pfam" id="PF10231">
    <property type="entry name" value="COA8"/>
    <property type="match status" value="1"/>
</dbReference>
<dbReference type="AlphaFoldDB" id="A0A8I6RBC9"/>
<keyword evidence="3" id="KW-0999">Mitochondrion inner membrane</keyword>
<name>A0A8I6RBC9_CIMLE</name>
<protein>
    <recommendedName>
        <fullName evidence="9">APOPT family protein CG14806, mitochondrial</fullName>
    </recommendedName>
</protein>
<dbReference type="KEGG" id="clec:106662443"/>
<proteinExistence type="inferred from homology"/>
<evidence type="ECO:0000256" key="6">
    <source>
        <dbReference type="ARBA" id="ARBA00023136"/>
    </source>
</evidence>
<comment type="subcellular location">
    <subcellularLocation>
        <location evidence="1">Mitochondrion inner membrane</location>
        <topology evidence="1">Peripheral membrane protein</topology>
        <orientation evidence="1">Matrix side</orientation>
    </subcellularLocation>
</comment>